<dbReference type="InterPro" id="IPR007310">
    <property type="entry name" value="Aerobactin_biosyn_IucA/IucC_N"/>
</dbReference>
<dbReference type="Pfam" id="PF04183">
    <property type="entry name" value="IucA_IucC"/>
    <property type="match status" value="1"/>
</dbReference>
<dbReference type="InterPro" id="IPR022770">
    <property type="entry name" value="IucA/IucC-like_C"/>
</dbReference>
<sequence length="575" mass="65303">MPLPLEIPAEPQDRVSRQLVAAILFEGLVSFRREPPDRLIWTLDGREYRCRAALSAFGRPRIVPHAIEMKGDHGVWVSASLPAIVMGLPGNGITRGKLLRELEHTVALCQWNEDSVPARDRRTMGFADLDGALHEGHPYHPCFKARYGFTLDDNRLYGPESAKPFRLVWILHARQNVRQVLGTDEQTFWRQELGAEIWNEIDAARQARGLSWQNFALVPMHPWQWRRLKDGAGRELIATGRLHGLGQFGDRYLASQSLRTLHNLDRPQAASIKLPLDVVNTSSRRILDPHSVCTAPVLSTWIAGMVDGDPAFSDRYPLGILEEYAGILAEHGGELAGQIGAIWRQSAVDGLEPGEAVIPFNALMMLEADHKPYLQPWIEQYGLMPWLNRLLEVTILPVWHLLVRHGLAVEAHGQNMLLVHRDGWPVRLILRDFHESVEFCPAFLRNPDAAPDFLSLDARYREAAPDQYYWTDNLDSLRELVADTLFVYNLAEIAHLLEHVYQLPEKSFWQRVEAILSAYATEHDAADRMAALGYDRPDVLTESLLTRKLLAREPEYHHTVPNVFAKATAERRIMP</sequence>
<name>A0ABT9PQ26_9HYPH</name>
<evidence type="ECO:0000313" key="5">
    <source>
        <dbReference type="Proteomes" id="UP001241472"/>
    </source>
</evidence>
<dbReference type="Gene3D" id="6.10.250.3370">
    <property type="match status" value="1"/>
</dbReference>
<comment type="pathway">
    <text evidence="1">Siderophore biosynthesis.</text>
</comment>
<feature type="domain" description="Aerobactin siderophore biosynthesis IucA/IucC N-terminal" evidence="2">
    <location>
        <begin position="126"/>
        <end position="364"/>
    </location>
</feature>
<dbReference type="RefSeq" id="WP_306832357.1">
    <property type="nucleotide sequence ID" value="NZ_JAUSRF010000003.1"/>
</dbReference>
<proteinExistence type="predicted"/>
<reference evidence="4 5" key="1">
    <citation type="submission" date="2023-07" db="EMBL/GenBank/DDBJ databases">
        <title>Sorghum-associated microbial communities from plants grown in Nebraska, USA.</title>
        <authorList>
            <person name="Schachtman D."/>
        </authorList>
    </citation>
    <scope>NUCLEOTIDE SEQUENCE [LARGE SCALE GENOMIC DNA]</scope>
    <source>
        <strain evidence="4 5">DS1307</strain>
    </source>
</reference>
<evidence type="ECO:0000256" key="1">
    <source>
        <dbReference type="ARBA" id="ARBA00004924"/>
    </source>
</evidence>
<evidence type="ECO:0000313" key="4">
    <source>
        <dbReference type="EMBL" id="MDP9836557.1"/>
    </source>
</evidence>
<organism evidence="4 5">
    <name type="scientific">Neorhizobium huautlense</name>
    <dbReference type="NCBI Taxonomy" id="67774"/>
    <lineage>
        <taxon>Bacteria</taxon>
        <taxon>Pseudomonadati</taxon>
        <taxon>Pseudomonadota</taxon>
        <taxon>Alphaproteobacteria</taxon>
        <taxon>Hyphomicrobiales</taxon>
        <taxon>Rhizobiaceae</taxon>
        <taxon>Rhizobium/Agrobacterium group</taxon>
        <taxon>Neorhizobium</taxon>
    </lineage>
</organism>
<evidence type="ECO:0000259" key="2">
    <source>
        <dbReference type="Pfam" id="PF04183"/>
    </source>
</evidence>
<dbReference type="PANTHER" id="PTHR34384:SF6">
    <property type="entry name" value="STAPHYLOFERRIN B SYNTHASE"/>
    <property type="match status" value="1"/>
</dbReference>
<dbReference type="EMBL" id="JAUSRF010000003">
    <property type="protein sequence ID" value="MDP9836557.1"/>
    <property type="molecule type" value="Genomic_DNA"/>
</dbReference>
<protein>
    <submittedName>
        <fullName evidence="4">Siderophore synthetase component</fullName>
    </submittedName>
</protein>
<gene>
    <name evidence="4" type="ORF">J2T09_001301</name>
</gene>
<dbReference type="Proteomes" id="UP001241472">
    <property type="component" value="Unassembled WGS sequence"/>
</dbReference>
<feature type="domain" description="Aerobactin siderophore biosynthesis IucA/IucC-like C-terminal" evidence="3">
    <location>
        <begin position="386"/>
        <end position="537"/>
    </location>
</feature>
<dbReference type="InterPro" id="IPR037455">
    <property type="entry name" value="LucA/IucC-like"/>
</dbReference>
<dbReference type="Gene3D" id="1.10.510.40">
    <property type="match status" value="1"/>
</dbReference>
<dbReference type="Pfam" id="PF06276">
    <property type="entry name" value="FhuF"/>
    <property type="match status" value="1"/>
</dbReference>
<accession>A0ABT9PQ26</accession>
<keyword evidence="5" id="KW-1185">Reference proteome</keyword>
<dbReference type="PANTHER" id="PTHR34384">
    <property type="entry name" value="L-2,3-DIAMINOPROPANOATE--CITRATE LIGASE"/>
    <property type="match status" value="1"/>
</dbReference>
<comment type="caution">
    <text evidence="4">The sequence shown here is derived from an EMBL/GenBank/DDBJ whole genome shotgun (WGS) entry which is preliminary data.</text>
</comment>
<evidence type="ECO:0000259" key="3">
    <source>
        <dbReference type="Pfam" id="PF06276"/>
    </source>
</evidence>